<reference evidence="2 3" key="1">
    <citation type="submission" date="2019-07" db="EMBL/GenBank/DDBJ databases">
        <title>Insights of Desulfuromonas acetexigens electromicrobiology.</title>
        <authorList>
            <person name="Katuri K."/>
            <person name="Sapireddy V."/>
            <person name="Shaw D.R."/>
            <person name="Saikaly P."/>
        </authorList>
    </citation>
    <scope>NUCLEOTIDE SEQUENCE [LARGE SCALE GENOMIC DNA]</scope>
    <source>
        <strain evidence="2 3">2873</strain>
    </source>
</reference>
<dbReference type="EMBL" id="VJVV01000004">
    <property type="protein sequence ID" value="TRO82410.1"/>
    <property type="molecule type" value="Genomic_DNA"/>
</dbReference>
<proteinExistence type="predicted"/>
<dbReference type="Gene3D" id="3.40.190.10">
    <property type="entry name" value="Periplasmic binding protein-like II"/>
    <property type="match status" value="2"/>
</dbReference>
<sequence length="277" mass="30159">MPKIIPLFAALLLTLASIASAETLKFAPLPMEKPETVAGQWKPLLEYLQTALGIELDIDYSDSNEQVLDKFEAGKLDLAYLGPLPYLRLKDRFPAARPLVIFHESDGQPSYTCALVVAAESDLRLEQLTGRKIALTQPLSTCGFFSISGLLQQAGIRLEETRYRYLGPHDAVALAVAAGEFDAGGLKSAIARKYASLGLRIIAETAPMPGLALVANGTRVSPERIEAIRRALLAADEPTRKTWGDNIRHGLSAATDEDYAEARKLPYRAPIPDQGNF</sequence>
<protein>
    <submittedName>
        <fullName evidence="2">PhnD/SsuA/transferrin family substrate-binding protein</fullName>
    </submittedName>
</protein>
<dbReference type="Pfam" id="PF12974">
    <property type="entry name" value="Phosphonate-bd"/>
    <property type="match status" value="1"/>
</dbReference>
<dbReference type="PANTHER" id="PTHR35841">
    <property type="entry name" value="PHOSPHONATES-BINDING PERIPLASMIC PROTEIN"/>
    <property type="match status" value="1"/>
</dbReference>
<comment type="caution">
    <text evidence="2">The sequence shown here is derived from an EMBL/GenBank/DDBJ whole genome shotgun (WGS) entry which is preliminary data.</text>
</comment>
<dbReference type="SUPFAM" id="SSF53850">
    <property type="entry name" value="Periplasmic binding protein-like II"/>
    <property type="match status" value="1"/>
</dbReference>
<dbReference type="AlphaFoldDB" id="A0A550JGS8"/>
<feature type="signal peptide" evidence="1">
    <location>
        <begin position="1"/>
        <end position="21"/>
    </location>
</feature>
<organism evidence="2 3">
    <name type="scientific">Trichloromonas acetexigens</name>
    <dbReference type="NCBI Taxonomy" id="38815"/>
    <lineage>
        <taxon>Bacteria</taxon>
        <taxon>Pseudomonadati</taxon>
        <taxon>Thermodesulfobacteriota</taxon>
        <taxon>Desulfuromonadia</taxon>
        <taxon>Desulfuromonadales</taxon>
        <taxon>Trichloromonadaceae</taxon>
        <taxon>Trichloromonas</taxon>
    </lineage>
</organism>
<accession>A0A550JGS8</accession>
<dbReference type="Proteomes" id="UP000317155">
    <property type="component" value="Unassembled WGS sequence"/>
</dbReference>
<keyword evidence="3" id="KW-1185">Reference proteome</keyword>
<dbReference type="PANTHER" id="PTHR35841:SF1">
    <property type="entry name" value="PHOSPHONATES-BINDING PERIPLASMIC PROTEIN"/>
    <property type="match status" value="1"/>
</dbReference>
<dbReference type="OrthoDB" id="225238at2"/>
<evidence type="ECO:0000313" key="3">
    <source>
        <dbReference type="Proteomes" id="UP000317155"/>
    </source>
</evidence>
<gene>
    <name evidence="2" type="ORF">FL622_07485</name>
</gene>
<evidence type="ECO:0000256" key="1">
    <source>
        <dbReference type="SAM" id="SignalP"/>
    </source>
</evidence>
<dbReference type="RefSeq" id="WP_092057461.1">
    <property type="nucleotide sequence ID" value="NZ_FOJJ01000034.1"/>
</dbReference>
<feature type="chain" id="PRO_5022064116" evidence="1">
    <location>
        <begin position="22"/>
        <end position="277"/>
    </location>
</feature>
<keyword evidence="1" id="KW-0732">Signal</keyword>
<evidence type="ECO:0000313" key="2">
    <source>
        <dbReference type="EMBL" id="TRO82410.1"/>
    </source>
</evidence>
<name>A0A550JGS8_9BACT</name>